<name>A0AAV4RG41_CAEEX</name>
<evidence type="ECO:0000313" key="3">
    <source>
        <dbReference type="Proteomes" id="UP001054945"/>
    </source>
</evidence>
<accession>A0AAV4RG41</accession>
<protein>
    <submittedName>
        <fullName evidence="2">Uncharacterized protein</fullName>
    </submittedName>
</protein>
<sequence>MSRKQSGSKPEELFDYKQLNFLTKNSCEENHTFADSKYTDKVIDSSDDSYSDDDDEEETSTCLSSNKYSDEKHLLNARTEQSSFSPNAMKEKQNEYQAGRACKFMSSIQDDYFLYGQNIANRLYNSKQSNQAIANAKYEINHILNRLERGDFEPVQKRSVASLPK</sequence>
<dbReference type="EMBL" id="BPLR01007916">
    <property type="protein sequence ID" value="GIY20655.1"/>
    <property type="molecule type" value="Genomic_DNA"/>
</dbReference>
<dbReference type="AlphaFoldDB" id="A0AAV4RG41"/>
<dbReference type="Proteomes" id="UP001054945">
    <property type="component" value="Unassembled WGS sequence"/>
</dbReference>
<proteinExistence type="predicted"/>
<evidence type="ECO:0000313" key="2">
    <source>
        <dbReference type="EMBL" id="GIY20655.1"/>
    </source>
</evidence>
<feature type="compositionally biased region" description="Acidic residues" evidence="1">
    <location>
        <begin position="45"/>
        <end position="59"/>
    </location>
</feature>
<reference evidence="2 3" key="1">
    <citation type="submission" date="2021-06" db="EMBL/GenBank/DDBJ databases">
        <title>Caerostris extrusa draft genome.</title>
        <authorList>
            <person name="Kono N."/>
            <person name="Arakawa K."/>
        </authorList>
    </citation>
    <scope>NUCLEOTIDE SEQUENCE [LARGE SCALE GENOMIC DNA]</scope>
</reference>
<feature type="region of interest" description="Disordered" evidence="1">
    <location>
        <begin position="42"/>
        <end position="66"/>
    </location>
</feature>
<comment type="caution">
    <text evidence="2">The sequence shown here is derived from an EMBL/GenBank/DDBJ whole genome shotgun (WGS) entry which is preliminary data.</text>
</comment>
<organism evidence="2 3">
    <name type="scientific">Caerostris extrusa</name>
    <name type="common">Bark spider</name>
    <name type="synonym">Caerostris bankana</name>
    <dbReference type="NCBI Taxonomy" id="172846"/>
    <lineage>
        <taxon>Eukaryota</taxon>
        <taxon>Metazoa</taxon>
        <taxon>Ecdysozoa</taxon>
        <taxon>Arthropoda</taxon>
        <taxon>Chelicerata</taxon>
        <taxon>Arachnida</taxon>
        <taxon>Araneae</taxon>
        <taxon>Araneomorphae</taxon>
        <taxon>Entelegynae</taxon>
        <taxon>Araneoidea</taxon>
        <taxon>Araneidae</taxon>
        <taxon>Caerostris</taxon>
    </lineage>
</organism>
<evidence type="ECO:0000256" key="1">
    <source>
        <dbReference type="SAM" id="MobiDB-lite"/>
    </source>
</evidence>
<keyword evidence="3" id="KW-1185">Reference proteome</keyword>
<gene>
    <name evidence="2" type="ORF">CEXT_207141</name>
</gene>